<evidence type="ECO:0000313" key="3">
    <source>
        <dbReference type="Proteomes" id="UP000193144"/>
    </source>
</evidence>
<gene>
    <name evidence="2" type="ORF">BCR34DRAFT_377847</name>
</gene>
<comment type="caution">
    <text evidence="2">The sequence shown here is derived from an EMBL/GenBank/DDBJ whole genome shotgun (WGS) entry which is preliminary data.</text>
</comment>
<feature type="region of interest" description="Disordered" evidence="1">
    <location>
        <begin position="96"/>
        <end position="158"/>
    </location>
</feature>
<name>A0A1Y2A629_9PLEO</name>
<keyword evidence="3" id="KW-1185">Reference proteome</keyword>
<evidence type="ECO:0000313" key="2">
    <source>
        <dbReference type="EMBL" id="ORY17976.1"/>
    </source>
</evidence>
<evidence type="ECO:0000256" key="1">
    <source>
        <dbReference type="SAM" id="MobiDB-lite"/>
    </source>
</evidence>
<dbReference type="Proteomes" id="UP000193144">
    <property type="component" value="Unassembled WGS sequence"/>
</dbReference>
<protein>
    <submittedName>
        <fullName evidence="2">Uncharacterized protein</fullName>
    </submittedName>
</protein>
<sequence>MCGWYFRPSIYHTPLALSRQRLLQQGQAQPMHAVRQRHKRTQSIRAIWFPTLEIASFTHLTNTMSKPPNSHAFLYSTGVDLTFSICSLNSTLKSKREFSTSPLQHPEPISWKSSTTKINCTPNNPRAFDTSPQYPLSSTPATPPAPPSSHPKVEKLFP</sequence>
<reference evidence="2 3" key="1">
    <citation type="submission" date="2016-07" db="EMBL/GenBank/DDBJ databases">
        <title>Pervasive Adenine N6-methylation of Active Genes in Fungi.</title>
        <authorList>
            <consortium name="DOE Joint Genome Institute"/>
            <person name="Mondo S.J."/>
            <person name="Dannebaum R.O."/>
            <person name="Kuo R.C."/>
            <person name="Labutti K."/>
            <person name="Haridas S."/>
            <person name="Kuo A."/>
            <person name="Salamov A."/>
            <person name="Ahrendt S.R."/>
            <person name="Lipzen A."/>
            <person name="Sullivan W."/>
            <person name="Andreopoulos W.B."/>
            <person name="Clum A."/>
            <person name="Lindquist E."/>
            <person name="Daum C."/>
            <person name="Ramamoorthy G.K."/>
            <person name="Gryganskyi A."/>
            <person name="Culley D."/>
            <person name="Magnuson J.K."/>
            <person name="James T.Y."/>
            <person name="O'Malley M.A."/>
            <person name="Stajich J.E."/>
            <person name="Spatafora J.W."/>
            <person name="Visel A."/>
            <person name="Grigoriev I.V."/>
        </authorList>
    </citation>
    <scope>NUCLEOTIDE SEQUENCE [LARGE SCALE GENOMIC DNA]</scope>
    <source>
        <strain evidence="2 3">CBS 115471</strain>
    </source>
</reference>
<dbReference type="AlphaFoldDB" id="A0A1Y2A629"/>
<accession>A0A1Y2A629</accession>
<proteinExistence type="predicted"/>
<feature type="compositionally biased region" description="Polar residues" evidence="1">
    <location>
        <begin position="111"/>
        <end position="136"/>
    </location>
</feature>
<organism evidence="2 3">
    <name type="scientific">Clohesyomyces aquaticus</name>
    <dbReference type="NCBI Taxonomy" id="1231657"/>
    <lineage>
        <taxon>Eukaryota</taxon>
        <taxon>Fungi</taxon>
        <taxon>Dikarya</taxon>
        <taxon>Ascomycota</taxon>
        <taxon>Pezizomycotina</taxon>
        <taxon>Dothideomycetes</taxon>
        <taxon>Pleosporomycetidae</taxon>
        <taxon>Pleosporales</taxon>
        <taxon>Lindgomycetaceae</taxon>
        <taxon>Clohesyomyces</taxon>
    </lineage>
</organism>
<dbReference type="EMBL" id="MCFA01000009">
    <property type="protein sequence ID" value="ORY17976.1"/>
    <property type="molecule type" value="Genomic_DNA"/>
</dbReference>